<reference evidence="2 3" key="1">
    <citation type="submission" date="2013-10" db="EMBL/GenBank/DDBJ databases">
        <title>Salinisphaera halophila YIM 95161 Genome Sequencing.</title>
        <authorList>
            <person name="Lai Q."/>
            <person name="Li C."/>
            <person name="Shao Z."/>
        </authorList>
    </citation>
    <scope>NUCLEOTIDE SEQUENCE [LARGE SCALE GENOMIC DNA]</scope>
    <source>
        <strain evidence="2 3">YIM 95161</strain>
    </source>
</reference>
<protein>
    <recommendedName>
        <fullName evidence="1">Bacterial mobilisation domain-containing protein</fullName>
    </recommendedName>
</protein>
<feature type="domain" description="Bacterial mobilisation" evidence="1">
    <location>
        <begin position="26"/>
        <end position="64"/>
    </location>
</feature>
<dbReference type="Proteomes" id="UP000285123">
    <property type="component" value="Unassembled WGS sequence"/>
</dbReference>
<organism evidence="2 3">
    <name type="scientific">Salinisphaera orenii YIM 95161</name>
    <dbReference type="NCBI Taxonomy" id="1051139"/>
    <lineage>
        <taxon>Bacteria</taxon>
        <taxon>Pseudomonadati</taxon>
        <taxon>Pseudomonadota</taxon>
        <taxon>Gammaproteobacteria</taxon>
        <taxon>Salinisphaerales</taxon>
        <taxon>Salinisphaeraceae</taxon>
        <taxon>Salinisphaera</taxon>
    </lineage>
</organism>
<sequence>MLVQAINRSPAMSQTEITELRRSRSELAAIGRNLNQIARALNIDPLATGPDADTLNAAIAAIQEHKRAVVALVQKVEMRGQP</sequence>
<dbReference type="AlphaFoldDB" id="A0A423PGW7"/>
<accession>A0A423PGW7</accession>
<evidence type="ECO:0000259" key="1">
    <source>
        <dbReference type="Pfam" id="PF05713"/>
    </source>
</evidence>
<dbReference type="EMBL" id="AYKF01000122">
    <property type="protein sequence ID" value="ROO24805.1"/>
    <property type="molecule type" value="Genomic_DNA"/>
</dbReference>
<proteinExistence type="predicted"/>
<comment type="caution">
    <text evidence="2">The sequence shown here is derived from an EMBL/GenBank/DDBJ whole genome shotgun (WGS) entry which is preliminary data.</text>
</comment>
<gene>
    <name evidence="2" type="ORF">SAHL_15400</name>
</gene>
<dbReference type="Pfam" id="PF05713">
    <property type="entry name" value="MobC"/>
    <property type="match status" value="1"/>
</dbReference>
<dbReference type="InterPro" id="IPR008687">
    <property type="entry name" value="MobC"/>
</dbReference>
<evidence type="ECO:0000313" key="2">
    <source>
        <dbReference type="EMBL" id="ROO24805.1"/>
    </source>
</evidence>
<name>A0A423PGW7_9GAMM</name>
<evidence type="ECO:0000313" key="3">
    <source>
        <dbReference type="Proteomes" id="UP000285123"/>
    </source>
</evidence>